<proteinExistence type="predicted"/>
<reference evidence="1 2" key="1">
    <citation type="submission" date="2020-05" db="EMBL/GenBank/DDBJ databases">
        <title>Identification and distribution of gene clusters putatively required for synthesis of sphingolipid metabolism inhibitors in phylogenetically diverse species of the filamentous fungus Fusarium.</title>
        <authorList>
            <person name="Kim H.-S."/>
            <person name="Busman M."/>
            <person name="Brown D.W."/>
            <person name="Divon H."/>
            <person name="Uhlig S."/>
            <person name="Proctor R.H."/>
        </authorList>
    </citation>
    <scope>NUCLEOTIDE SEQUENCE [LARGE SCALE GENOMIC DNA]</scope>
    <source>
        <strain evidence="1 2">NRRL 20693</strain>
    </source>
</reference>
<evidence type="ECO:0000313" key="2">
    <source>
        <dbReference type="Proteomes" id="UP000567885"/>
    </source>
</evidence>
<gene>
    <name evidence="1" type="ORF">FHETE_6646</name>
</gene>
<dbReference type="Proteomes" id="UP000567885">
    <property type="component" value="Unassembled WGS sequence"/>
</dbReference>
<name>A0A8H5WMK9_FUSHE</name>
<evidence type="ECO:0000313" key="1">
    <source>
        <dbReference type="EMBL" id="KAF5665431.1"/>
    </source>
</evidence>
<dbReference type="EMBL" id="JAAGWQ010000123">
    <property type="protein sequence ID" value="KAF5665431.1"/>
    <property type="molecule type" value="Genomic_DNA"/>
</dbReference>
<dbReference type="OrthoDB" id="3364132at2759"/>
<sequence>MAILSQVPGIEVVLRMNNERMTEYRCSPQMLDSAVSESANQVPSYHCYVASEAGKPYFIECAISRPRGVPGDLDALIFDVSVDGQLFATKIVVNRT</sequence>
<organism evidence="1 2">
    <name type="scientific">Fusarium heterosporum</name>
    <dbReference type="NCBI Taxonomy" id="42747"/>
    <lineage>
        <taxon>Eukaryota</taxon>
        <taxon>Fungi</taxon>
        <taxon>Dikarya</taxon>
        <taxon>Ascomycota</taxon>
        <taxon>Pezizomycotina</taxon>
        <taxon>Sordariomycetes</taxon>
        <taxon>Hypocreomycetidae</taxon>
        <taxon>Hypocreales</taxon>
        <taxon>Nectriaceae</taxon>
        <taxon>Fusarium</taxon>
        <taxon>Fusarium heterosporum species complex</taxon>
    </lineage>
</organism>
<keyword evidence="2" id="KW-1185">Reference proteome</keyword>
<comment type="caution">
    <text evidence="1">The sequence shown here is derived from an EMBL/GenBank/DDBJ whole genome shotgun (WGS) entry which is preliminary data.</text>
</comment>
<protein>
    <submittedName>
        <fullName evidence="1">Uncharacterized protein</fullName>
    </submittedName>
</protein>
<accession>A0A8H5WMK9</accession>
<dbReference type="AlphaFoldDB" id="A0A8H5WMK9"/>